<evidence type="ECO:0000256" key="6">
    <source>
        <dbReference type="ARBA" id="ARBA00023242"/>
    </source>
</evidence>
<evidence type="ECO:0000256" key="4">
    <source>
        <dbReference type="ARBA" id="ARBA00022490"/>
    </source>
</evidence>
<feature type="domain" description="Integrase catalytic" evidence="10">
    <location>
        <begin position="644"/>
        <end position="801"/>
    </location>
</feature>
<dbReference type="InterPro" id="IPR001584">
    <property type="entry name" value="Integrase_cat-core"/>
</dbReference>
<reference evidence="11 12" key="1">
    <citation type="submission" date="2020-03" db="EMBL/GenBank/DDBJ databases">
        <title>FDA dAtabase for Regulatory Grade micrObial Sequences (FDA-ARGOS): Supporting development and validation of Infectious Disease Dx tests.</title>
        <authorList>
            <person name="Campos J."/>
            <person name="Goldberg B."/>
            <person name="Tallon L."/>
            <person name="Sadzewicz L."/>
            <person name="Vavikolanu K."/>
            <person name="Mehta A."/>
            <person name="Aluvathingal J."/>
            <person name="Nadendla S."/>
            <person name="Nandy P."/>
            <person name="Geyer C."/>
            <person name="Yan Y."/>
            <person name="Sichtig H."/>
        </authorList>
    </citation>
    <scope>NUCLEOTIDE SEQUENCE [LARGE SCALE GENOMIC DNA]</scope>
    <source>
        <strain evidence="11 12">FDAARGOS_656</strain>
    </source>
</reference>
<dbReference type="Gene3D" id="3.10.10.10">
    <property type="entry name" value="HIV Type 1 Reverse Transcriptase, subunit A, domain 1"/>
    <property type="match status" value="1"/>
</dbReference>
<dbReference type="Proteomes" id="UP000536275">
    <property type="component" value="Unassembled WGS sequence"/>
</dbReference>
<dbReference type="GO" id="GO:0003723">
    <property type="term" value="F:RNA binding"/>
    <property type="evidence" value="ECO:0007669"/>
    <property type="project" value="UniProtKB-KW"/>
</dbReference>
<dbReference type="GO" id="GO:0005634">
    <property type="term" value="C:nucleus"/>
    <property type="evidence" value="ECO:0007669"/>
    <property type="project" value="UniProtKB-SubCell"/>
</dbReference>
<organism evidence="11 12">
    <name type="scientific">Candida albicans</name>
    <name type="common">Yeast</name>
    <dbReference type="NCBI Taxonomy" id="5476"/>
    <lineage>
        <taxon>Eukaryota</taxon>
        <taxon>Fungi</taxon>
        <taxon>Dikarya</taxon>
        <taxon>Ascomycota</taxon>
        <taxon>Saccharomycotina</taxon>
        <taxon>Pichiomycetes</taxon>
        <taxon>Debaryomycetaceae</taxon>
        <taxon>Candida/Lodderomyces clade</taxon>
        <taxon>Candida</taxon>
    </lineage>
</organism>
<dbReference type="Gene3D" id="3.30.420.10">
    <property type="entry name" value="Ribonuclease H-like superfamily/Ribonuclease H"/>
    <property type="match status" value="1"/>
</dbReference>
<evidence type="ECO:0000259" key="10">
    <source>
        <dbReference type="PROSITE" id="PS50994"/>
    </source>
</evidence>
<gene>
    <name evidence="11" type="ORF">FOB64_003156</name>
</gene>
<comment type="function">
    <text evidence="8">Reverse transcriptase/ribonuclease H (RT) is a multifunctional enzyme that catalyzes the conversion of the retro-elements RNA genome into dsDNA within the VLP. The enzyme displays a DNA polymerase activity that can copy either DNA or RNA templates, and a ribonuclease H (RNase H) activity that cleaves the RNA strand of RNA-DNA heteroduplexes during plus-strand synthesis and hydrolyzes RNA primers. The conversion leads to a linear dsDNA copy of the retrotransposon that includes long terminal repeats (LTRs) at both ends.</text>
</comment>
<comment type="subcellular location">
    <subcellularLocation>
        <location evidence="3">Cytoplasm</location>
    </subcellularLocation>
    <subcellularLocation>
        <location evidence="2">Nucleus</location>
    </subcellularLocation>
</comment>
<keyword evidence="7" id="KW-0511">Multifunctional enzyme</keyword>
<sequence>MGRLTKLDQPIMATTATNKRHQITHSVDFTITKPFKLQFQAYVLPGLRKIILGRPTLQQLRYELTPTSEFITIAGQKYNCTLERFVNNLTLSVSKVTTLTHESLIEDIKKKYPQLADQTTRKPKNRQFKYDIVLTSDQPVISKPYFCNAQDKEVIELFLQQNLDAGILSHAPDNIPISLSAVFVVRTANKARVVVDFRRLNAVTKKIPYYVPNLRDLAPLVHKAKCFSTIDLKAAYHQIGVTPRTSHAFGIVTHLGNYVYQTLPFGATNSPYVFCNFINDVLIYADNLEDNARIVNQVCEALNNAGLQINIDKTKLLQKSVKFLGFIISEEGTKVDPDKIASISHWQLPSTKSEVRSLISFVSFIRSYIPRGSSRKGPITHNDESIKAFNELKSCLTTISPLGHYNPHKVTHIFTDASTLAVGAVICQSHNHKGSTILAPISFFSAKLTPTQSRYSTMERELLAIVATIVKNRHLTGGPLYIYTDHFSLSRFLDVLTAYQPRIFYLAGKSNILADFCSRYQTDSMTEDQLSDPDSLTTNSSDFPDSTTAHNDDLPLHHFTVINDELKVILQNQVLPVFSRANFTNLVQSIHSHYHASIRITHYFALQMAWHPDSLPITINTIRHCSICQQTAPITSARREIIPLEPVPAFTRWAFDYVGPLQGSPNASYILVGVEYTTGLLYAVPTLNQTSATVVSLLQLISQVHSYPNEVICDNGRQFIANDVQSWCQHHFVKLIHTSNYHPISNGRVERANGLIKKILRGLIGPSLPNWDSVLYKAVQIYNGTPTIHGHTPYFLAMGISTHSSNYRDQLVQAFPPSPTEAEFNEEVAMLRLHELVVKGKSVDKHNDAKTQKMAYQKMMSAPFGIPANFQKGQWIYRRRKKSAKNQYNFDGPFLIEEVRNNNSYIISRNGKREKGTYHQDMLKPAFALEDSPITALSNFQKSMQEIEYRVLGKMFDEIKVRVIMLSDIMKNRKPVKIDAVMTHPQFYERERVML</sequence>
<dbReference type="InterPro" id="IPR012337">
    <property type="entry name" value="RNaseH-like_sf"/>
</dbReference>
<dbReference type="InterPro" id="IPR050951">
    <property type="entry name" value="Retrovirus_Pol_polyprotein"/>
</dbReference>
<dbReference type="InterPro" id="IPR000477">
    <property type="entry name" value="RT_dom"/>
</dbReference>
<dbReference type="Gene3D" id="3.30.70.270">
    <property type="match status" value="2"/>
</dbReference>
<dbReference type="Pfam" id="PF00665">
    <property type="entry name" value="rve"/>
    <property type="match status" value="1"/>
</dbReference>
<dbReference type="GO" id="GO:0005737">
    <property type="term" value="C:cytoplasm"/>
    <property type="evidence" value="ECO:0007669"/>
    <property type="project" value="UniProtKB-SubCell"/>
</dbReference>
<dbReference type="InterPro" id="IPR043128">
    <property type="entry name" value="Rev_trsase/Diguanyl_cyclase"/>
</dbReference>
<dbReference type="PROSITE" id="PS50994">
    <property type="entry name" value="INTEGRASE"/>
    <property type="match status" value="1"/>
</dbReference>
<dbReference type="PANTHER" id="PTHR37984:SF5">
    <property type="entry name" value="PROTEIN NYNRIN-LIKE"/>
    <property type="match status" value="1"/>
</dbReference>
<dbReference type="EMBL" id="JABWAD010000037">
    <property type="protein sequence ID" value="KAF6069511.1"/>
    <property type="molecule type" value="Genomic_DNA"/>
</dbReference>
<keyword evidence="4" id="KW-0963">Cytoplasm</keyword>
<evidence type="ECO:0000256" key="7">
    <source>
        <dbReference type="ARBA" id="ARBA00023268"/>
    </source>
</evidence>
<evidence type="ECO:0000256" key="9">
    <source>
        <dbReference type="ARBA" id="ARBA00025615"/>
    </source>
</evidence>
<dbReference type="CDD" id="cd09274">
    <property type="entry name" value="RNase_HI_RT_Ty3"/>
    <property type="match status" value="1"/>
</dbReference>
<evidence type="ECO:0000256" key="3">
    <source>
        <dbReference type="ARBA" id="ARBA00004496"/>
    </source>
</evidence>
<dbReference type="InterPro" id="IPR043502">
    <property type="entry name" value="DNA/RNA_pol_sf"/>
</dbReference>
<dbReference type="Pfam" id="PF17919">
    <property type="entry name" value="RT_RNaseH_2"/>
    <property type="match status" value="1"/>
</dbReference>
<evidence type="ECO:0000256" key="8">
    <source>
        <dbReference type="ARBA" id="ARBA00025590"/>
    </source>
</evidence>
<protein>
    <submittedName>
        <fullName evidence="11">Integrase core domain family protein</fullName>
    </submittedName>
</protein>
<dbReference type="GO" id="GO:0004523">
    <property type="term" value="F:RNA-DNA hybrid ribonuclease activity"/>
    <property type="evidence" value="ECO:0007669"/>
    <property type="project" value="UniProtKB-EC"/>
</dbReference>
<comment type="catalytic activity">
    <reaction evidence="1">
        <text>Endonucleolytic cleavage to 5'-phosphomonoester.</text>
        <dbReference type="EC" id="3.1.26.4"/>
    </reaction>
</comment>
<comment type="caution">
    <text evidence="11">The sequence shown here is derived from an EMBL/GenBank/DDBJ whole genome shotgun (WGS) entry which is preliminary data.</text>
</comment>
<dbReference type="AlphaFoldDB" id="A0A8H6C066"/>
<dbReference type="PANTHER" id="PTHR37984">
    <property type="entry name" value="PROTEIN CBG26694"/>
    <property type="match status" value="1"/>
</dbReference>
<dbReference type="Pfam" id="PF00078">
    <property type="entry name" value="RVT_1"/>
    <property type="match status" value="1"/>
</dbReference>
<evidence type="ECO:0000313" key="12">
    <source>
        <dbReference type="Proteomes" id="UP000536275"/>
    </source>
</evidence>
<dbReference type="SUPFAM" id="SSF56672">
    <property type="entry name" value="DNA/RNA polymerases"/>
    <property type="match status" value="1"/>
</dbReference>
<proteinExistence type="predicted"/>
<keyword evidence="6" id="KW-0539">Nucleus</keyword>
<comment type="function">
    <text evidence="9">Integrase (IN) targets the VLP to the nucleus, where a subparticle preintegration complex (PIC) containing at least integrase and the newly synthesized dsDNA copy of the retrotransposon must transit the nuclear membrane. Once in the nucleus, integrase performs the integration of the dsDNA into the host genome.</text>
</comment>
<evidence type="ECO:0000313" key="11">
    <source>
        <dbReference type="EMBL" id="KAF6069511.1"/>
    </source>
</evidence>
<dbReference type="GO" id="GO:0015074">
    <property type="term" value="P:DNA integration"/>
    <property type="evidence" value="ECO:0007669"/>
    <property type="project" value="InterPro"/>
</dbReference>
<evidence type="ECO:0000256" key="5">
    <source>
        <dbReference type="ARBA" id="ARBA00022884"/>
    </source>
</evidence>
<accession>A0A8H6C066</accession>
<name>A0A8H6C066_CANAX</name>
<dbReference type="CDD" id="cd01647">
    <property type="entry name" value="RT_LTR"/>
    <property type="match status" value="1"/>
</dbReference>
<keyword evidence="5" id="KW-0694">RNA-binding</keyword>
<dbReference type="InterPro" id="IPR036397">
    <property type="entry name" value="RNaseH_sf"/>
</dbReference>
<evidence type="ECO:0000256" key="1">
    <source>
        <dbReference type="ARBA" id="ARBA00000077"/>
    </source>
</evidence>
<evidence type="ECO:0000256" key="2">
    <source>
        <dbReference type="ARBA" id="ARBA00004123"/>
    </source>
</evidence>
<dbReference type="SUPFAM" id="SSF53098">
    <property type="entry name" value="Ribonuclease H-like"/>
    <property type="match status" value="1"/>
</dbReference>
<dbReference type="InterPro" id="IPR041577">
    <property type="entry name" value="RT_RNaseH_2"/>
</dbReference>